<dbReference type="InterPro" id="IPR000994">
    <property type="entry name" value="Pept_M24"/>
</dbReference>
<evidence type="ECO:0000313" key="4">
    <source>
        <dbReference type="Proteomes" id="UP000679848"/>
    </source>
</evidence>
<dbReference type="InterPro" id="IPR029149">
    <property type="entry name" value="Creatin/AminoP/Spt16_N"/>
</dbReference>
<evidence type="ECO:0000259" key="1">
    <source>
        <dbReference type="Pfam" id="PF00557"/>
    </source>
</evidence>
<protein>
    <submittedName>
        <fullName evidence="3">Xaa-Pro dipeptidase</fullName>
    </submittedName>
</protein>
<dbReference type="InterPro" id="IPR000587">
    <property type="entry name" value="Creatinase_N"/>
</dbReference>
<feature type="domain" description="Peptidase M24" evidence="1">
    <location>
        <begin position="167"/>
        <end position="378"/>
    </location>
</feature>
<dbReference type="Pfam" id="PF00557">
    <property type="entry name" value="Peptidase_M24"/>
    <property type="match status" value="1"/>
</dbReference>
<organism evidence="3 4">
    <name type="scientific">Pusillibacter faecalis</name>
    <dbReference type="NCBI Taxonomy" id="2714358"/>
    <lineage>
        <taxon>Bacteria</taxon>
        <taxon>Bacillati</taxon>
        <taxon>Bacillota</taxon>
        <taxon>Clostridia</taxon>
        <taxon>Eubacteriales</taxon>
        <taxon>Oscillospiraceae</taxon>
        <taxon>Pusillibacter</taxon>
    </lineage>
</organism>
<dbReference type="InterPro" id="IPR050659">
    <property type="entry name" value="Peptidase_M24B"/>
</dbReference>
<name>A0A810QBV0_9FIRM</name>
<dbReference type="KEGG" id="pfaa:MM59RIKEN_30380"/>
<dbReference type="SUPFAM" id="SSF53092">
    <property type="entry name" value="Creatinase/prolidase N-terminal domain"/>
    <property type="match status" value="1"/>
</dbReference>
<dbReference type="PANTHER" id="PTHR46112">
    <property type="entry name" value="AMINOPEPTIDASE"/>
    <property type="match status" value="1"/>
</dbReference>
<dbReference type="Gene3D" id="3.40.350.10">
    <property type="entry name" value="Creatinase/prolidase N-terminal domain"/>
    <property type="match status" value="1"/>
</dbReference>
<evidence type="ECO:0000259" key="2">
    <source>
        <dbReference type="Pfam" id="PF01321"/>
    </source>
</evidence>
<dbReference type="Proteomes" id="UP000679848">
    <property type="component" value="Plasmid pMM59_01"/>
</dbReference>
<dbReference type="RefSeq" id="WP_213543749.1">
    <property type="nucleotide sequence ID" value="NZ_AP023421.1"/>
</dbReference>
<proteinExistence type="predicted"/>
<dbReference type="InterPro" id="IPR036005">
    <property type="entry name" value="Creatinase/aminopeptidase-like"/>
</dbReference>
<dbReference type="EMBL" id="AP023421">
    <property type="protein sequence ID" value="BCK85719.1"/>
    <property type="molecule type" value="Genomic_DNA"/>
</dbReference>
<dbReference type="Pfam" id="PF01321">
    <property type="entry name" value="Creatinase_N"/>
    <property type="match status" value="1"/>
</dbReference>
<reference evidence="3" key="1">
    <citation type="submission" date="2020-09" db="EMBL/GenBank/DDBJ databases">
        <title>New species isolated from human feces.</title>
        <authorList>
            <person name="Kitahara M."/>
            <person name="Shigeno Y."/>
            <person name="Shime M."/>
            <person name="Matsumoto Y."/>
            <person name="Nakamura S."/>
            <person name="Motooka D."/>
            <person name="Fukuoka S."/>
            <person name="Nishikawa H."/>
            <person name="Benno Y."/>
        </authorList>
    </citation>
    <scope>NUCLEOTIDE SEQUENCE</scope>
    <source>
        <strain evidence="3">MM59</strain>
        <plasmid evidence="3">pMM59_01</plasmid>
    </source>
</reference>
<dbReference type="AlphaFoldDB" id="A0A810QBV0"/>
<feature type="domain" description="Creatinase N-terminal" evidence="2">
    <location>
        <begin position="20"/>
        <end position="154"/>
    </location>
</feature>
<sequence>MLLNVDWEERVNWERLRKYRIDRIVEQLKKKGLRAVMLSKLDTIRYATSFRGVYTWQFHGNRYIALITDEGHVSFFVGSGEYSKVRETMPWLTDVTPFPFVMEEGYDLVEAKLRELGITKGKVGVDMMKFAMIDKIQRGMPDLELVDGYSVVENAQLVKNPDEIVLLKANAQLADIGMTTMLDHLGEGVTEIECSAAAAHKLMMLGCEDVAYYPLCESGMHSWNTYKYPTTKRMRRGDMVWMDCGVPIFCGYTGDIARTAVVGPATDLQKRIYSAMYDMLWYATEELRPGGDINKPVEAANRAAEKHGLQDKVYFGILGHGVGTDLHIAPTLGDSSLKSAVKREIETLSENMVISLEPGIFYHGVGGGALENMILITEHGPEPMTHCRFEEHLLTNIG</sequence>
<evidence type="ECO:0000313" key="3">
    <source>
        <dbReference type="EMBL" id="BCK85719.1"/>
    </source>
</evidence>
<dbReference type="PANTHER" id="PTHR46112:SF2">
    <property type="entry name" value="XAA-PRO AMINOPEPTIDASE P-RELATED"/>
    <property type="match status" value="1"/>
</dbReference>
<keyword evidence="4" id="KW-1185">Reference proteome</keyword>
<accession>A0A810QBV0</accession>
<dbReference type="SUPFAM" id="SSF55920">
    <property type="entry name" value="Creatinase/aminopeptidase"/>
    <property type="match status" value="1"/>
</dbReference>
<gene>
    <name evidence="3" type="ORF">MM59RIKEN_30380</name>
</gene>
<dbReference type="Gene3D" id="3.90.230.10">
    <property type="entry name" value="Creatinase/methionine aminopeptidase superfamily"/>
    <property type="match status" value="1"/>
</dbReference>
<keyword evidence="3" id="KW-0614">Plasmid</keyword>
<geneLocation type="plasmid" evidence="3 4">
    <name>pMM59_01</name>
</geneLocation>